<dbReference type="GO" id="GO:0032259">
    <property type="term" value="P:methylation"/>
    <property type="evidence" value="ECO:0007669"/>
    <property type="project" value="UniProtKB-KW"/>
</dbReference>
<dbReference type="InterPro" id="IPR002052">
    <property type="entry name" value="DNA_methylase_N6_adenine_CS"/>
</dbReference>
<protein>
    <recommendedName>
        <fullName evidence="2">site-specific DNA-methyltransferase (adenine-specific)</fullName>
        <ecNumber evidence="2">2.1.1.72</ecNumber>
    </recommendedName>
</protein>
<sequence>MPVLNWIGKDAVVRHDAEVPFRLLHDVPELACGDADSGNLIVEGDNLLALKALLPHYGGQVKCIYIDPPYNTGNEGWVYNDNVNSPQMREWLGKVVGKEAEDLTRHDKWLCMMYPRLVLLKKFLRDDGAIFVSIDDNELTSLLALMREIFDAGNEVATIVWEKGKKGDSKLVSITHEYIVVFARNKALLKERKVKWRRKKAGVDDVLQHYQALCAQHGTNHAAIRKQMMAWYRAMPKTDPRKAHKHYNWSDSRGLYFAADFAGPDDGRESRPRYPIIHPVTGKACAMPSTGWRWEEETTKAALVENPPRIHFGKDHTTIPNRKSYLVEVDEEPLMSVFYKDGRAATLEVEAMLGPGSFQFPKDSQVIADLVDTMTEPGDLVLDSFGGSGTTAHAVLRASEHLVAPLRFILVEMDSNVARTKTRERTRKAIEGYIPQAGKKRLPVPGLGSGFRYATLGKPLFNEHGHINPEVRFAELARFVWFMETGAPLASKKPASPLLGVHDGRAVYMLYNGILKDKSAGGGNVLTSPLLDELPLHDGPRVVYGTRCLIKPERLRALRIVFKQLPYELRVAR</sequence>
<organism evidence="8 9">
    <name type="scientific">Rhodanobacter lindaniclasticus</name>
    <dbReference type="NCBI Taxonomy" id="75310"/>
    <lineage>
        <taxon>Bacteria</taxon>
        <taxon>Pseudomonadati</taxon>
        <taxon>Pseudomonadota</taxon>
        <taxon>Gammaproteobacteria</taxon>
        <taxon>Lysobacterales</taxon>
        <taxon>Rhodanobacteraceae</taxon>
        <taxon>Rhodanobacter</taxon>
    </lineage>
</organism>
<reference evidence="8 9" key="1">
    <citation type="submission" date="2017-02" db="EMBL/GenBank/DDBJ databases">
        <title>Whole genome sequencing of Rhodanobacter lindaniclasticus DSM 17932.</title>
        <authorList>
            <person name="Kumar S."/>
            <person name="Patil P."/>
            <person name="Patil P.B."/>
        </authorList>
    </citation>
    <scope>NUCLEOTIDE SEQUENCE [LARGE SCALE GENOMIC DNA]</scope>
    <source>
        <strain evidence="8 9">DSM 17932</strain>
    </source>
</reference>
<dbReference type="InterPro" id="IPR002295">
    <property type="entry name" value="N4/N6-MTase_EcoPI_Mod-like"/>
</dbReference>
<evidence type="ECO:0000313" key="9">
    <source>
        <dbReference type="Proteomes" id="UP000306317"/>
    </source>
</evidence>
<keyword evidence="9" id="KW-1185">Reference proteome</keyword>
<dbReference type="AlphaFoldDB" id="A0A4S3KEH3"/>
<evidence type="ECO:0000256" key="4">
    <source>
        <dbReference type="ARBA" id="ARBA00022679"/>
    </source>
</evidence>
<keyword evidence="5" id="KW-0949">S-adenosyl-L-methionine</keyword>
<evidence type="ECO:0000259" key="7">
    <source>
        <dbReference type="Pfam" id="PF01555"/>
    </source>
</evidence>
<evidence type="ECO:0000256" key="3">
    <source>
        <dbReference type="ARBA" id="ARBA00022603"/>
    </source>
</evidence>
<dbReference type="Proteomes" id="UP000306317">
    <property type="component" value="Unassembled WGS sequence"/>
</dbReference>
<dbReference type="OrthoDB" id="9816043at2"/>
<feature type="domain" description="DNA methylase N-4/N-6" evidence="7">
    <location>
        <begin position="61"/>
        <end position="418"/>
    </location>
</feature>
<dbReference type="RefSeq" id="WP_136259035.1">
    <property type="nucleotide sequence ID" value="NZ_MWIO01000032.1"/>
</dbReference>
<dbReference type="EC" id="2.1.1.72" evidence="2"/>
<evidence type="ECO:0000313" key="8">
    <source>
        <dbReference type="EMBL" id="THD06658.1"/>
    </source>
</evidence>
<comment type="catalytic activity">
    <reaction evidence="6">
        <text>a 2'-deoxyadenosine in DNA + S-adenosyl-L-methionine = an N(6)-methyl-2'-deoxyadenosine in DNA + S-adenosyl-L-homocysteine + H(+)</text>
        <dbReference type="Rhea" id="RHEA:15197"/>
        <dbReference type="Rhea" id="RHEA-COMP:12418"/>
        <dbReference type="Rhea" id="RHEA-COMP:12419"/>
        <dbReference type="ChEBI" id="CHEBI:15378"/>
        <dbReference type="ChEBI" id="CHEBI:57856"/>
        <dbReference type="ChEBI" id="CHEBI:59789"/>
        <dbReference type="ChEBI" id="CHEBI:90615"/>
        <dbReference type="ChEBI" id="CHEBI:90616"/>
        <dbReference type="EC" id="2.1.1.72"/>
    </reaction>
</comment>
<name>A0A4S3KEH3_9GAMM</name>
<evidence type="ECO:0000256" key="5">
    <source>
        <dbReference type="ARBA" id="ARBA00022691"/>
    </source>
</evidence>
<accession>A0A4S3KEH3</accession>
<keyword evidence="4 8" id="KW-0808">Transferase</keyword>
<comment type="similarity">
    <text evidence="1">Belongs to the N(4)/N(6)-methyltransferase family.</text>
</comment>
<dbReference type="PROSITE" id="PS00092">
    <property type="entry name" value="N6_MTASE"/>
    <property type="match status" value="1"/>
</dbReference>
<dbReference type="EMBL" id="MWIO01000032">
    <property type="protein sequence ID" value="THD06658.1"/>
    <property type="molecule type" value="Genomic_DNA"/>
</dbReference>
<dbReference type="Pfam" id="PF01555">
    <property type="entry name" value="N6_N4_Mtase"/>
    <property type="match status" value="1"/>
</dbReference>
<dbReference type="SUPFAM" id="SSF53335">
    <property type="entry name" value="S-adenosyl-L-methionine-dependent methyltransferases"/>
    <property type="match status" value="1"/>
</dbReference>
<evidence type="ECO:0000256" key="1">
    <source>
        <dbReference type="ARBA" id="ARBA00006594"/>
    </source>
</evidence>
<dbReference type="GO" id="GO:0008170">
    <property type="term" value="F:N-methyltransferase activity"/>
    <property type="evidence" value="ECO:0007669"/>
    <property type="project" value="InterPro"/>
</dbReference>
<dbReference type="InterPro" id="IPR029063">
    <property type="entry name" value="SAM-dependent_MTases_sf"/>
</dbReference>
<dbReference type="GO" id="GO:0009007">
    <property type="term" value="F:site-specific DNA-methyltransferase (adenine-specific) activity"/>
    <property type="evidence" value="ECO:0007669"/>
    <property type="project" value="UniProtKB-EC"/>
</dbReference>
<proteinExistence type="inferred from homology"/>
<gene>
    <name evidence="8" type="ORF">B1991_12630</name>
</gene>
<dbReference type="InterPro" id="IPR002941">
    <property type="entry name" value="DNA_methylase_N4/N6"/>
</dbReference>
<dbReference type="PRINTS" id="PR00506">
    <property type="entry name" value="D21N6MTFRASE"/>
</dbReference>
<comment type="caution">
    <text evidence="8">The sequence shown here is derived from an EMBL/GenBank/DDBJ whole genome shotgun (WGS) entry which is preliminary data.</text>
</comment>
<keyword evidence="3 8" id="KW-0489">Methyltransferase</keyword>
<dbReference type="Gene3D" id="3.40.50.150">
    <property type="entry name" value="Vaccinia Virus protein VP39"/>
    <property type="match status" value="1"/>
</dbReference>
<evidence type="ECO:0000256" key="2">
    <source>
        <dbReference type="ARBA" id="ARBA00011900"/>
    </source>
</evidence>
<dbReference type="GO" id="GO:0003677">
    <property type="term" value="F:DNA binding"/>
    <property type="evidence" value="ECO:0007669"/>
    <property type="project" value="InterPro"/>
</dbReference>
<evidence type="ECO:0000256" key="6">
    <source>
        <dbReference type="ARBA" id="ARBA00047942"/>
    </source>
</evidence>